<dbReference type="PROSITE" id="PS50011">
    <property type="entry name" value="PROTEIN_KINASE_DOM"/>
    <property type="match status" value="1"/>
</dbReference>
<dbReference type="Pfam" id="PF00069">
    <property type="entry name" value="Pkinase"/>
    <property type="match status" value="1"/>
</dbReference>
<dbReference type="KEGG" id="smo:SELMODRAFT_78391"/>
<accession>D8QU14</accession>
<keyword evidence="3" id="KW-0732">Signal</keyword>
<dbReference type="HOGENOM" id="CLU_000288_21_4_1"/>
<evidence type="ECO:0000259" key="6">
    <source>
        <dbReference type="PROSITE" id="PS50011"/>
    </source>
</evidence>
<dbReference type="SUPFAM" id="SSF56112">
    <property type="entry name" value="Protein kinase-like (PK-like)"/>
    <property type="match status" value="1"/>
</dbReference>
<feature type="domain" description="Protein kinase" evidence="6">
    <location>
        <begin position="1"/>
        <end position="159"/>
    </location>
</feature>
<evidence type="ECO:0000256" key="5">
    <source>
        <dbReference type="ARBA" id="ARBA00023136"/>
    </source>
</evidence>
<dbReference type="Gramene" id="EFJ36002">
    <property type="protein sequence ID" value="EFJ36002"/>
    <property type="gene ID" value="SELMODRAFT_78391"/>
</dbReference>
<keyword evidence="4" id="KW-1133">Transmembrane helix</keyword>
<dbReference type="InParanoid" id="D8QU14"/>
<name>D8QU14_SELML</name>
<evidence type="ECO:0000256" key="3">
    <source>
        <dbReference type="ARBA" id="ARBA00022729"/>
    </source>
</evidence>
<dbReference type="EMBL" id="GL377567">
    <property type="protein sequence ID" value="EFJ36217.1"/>
    <property type="molecule type" value="Genomic_DNA"/>
</dbReference>
<dbReference type="PANTHER" id="PTHR47974:SF9">
    <property type="entry name" value="RECEPTOR-LIKE SERINE_THREONINE-PROTEIN KINASE"/>
    <property type="match status" value="1"/>
</dbReference>
<reference evidence="8 9" key="1">
    <citation type="journal article" date="2011" name="Science">
        <title>The Selaginella genome identifies genetic changes associated with the evolution of vascular plants.</title>
        <authorList>
            <person name="Banks J.A."/>
            <person name="Nishiyama T."/>
            <person name="Hasebe M."/>
            <person name="Bowman J.L."/>
            <person name="Gribskov M."/>
            <person name="dePamphilis C."/>
            <person name="Albert V.A."/>
            <person name="Aono N."/>
            <person name="Aoyama T."/>
            <person name="Ambrose B.A."/>
            <person name="Ashton N.W."/>
            <person name="Axtell M.J."/>
            <person name="Barker E."/>
            <person name="Barker M.S."/>
            <person name="Bennetzen J.L."/>
            <person name="Bonawitz N.D."/>
            <person name="Chapple C."/>
            <person name="Cheng C."/>
            <person name="Correa L.G."/>
            <person name="Dacre M."/>
            <person name="DeBarry J."/>
            <person name="Dreyer I."/>
            <person name="Elias M."/>
            <person name="Engstrom E.M."/>
            <person name="Estelle M."/>
            <person name="Feng L."/>
            <person name="Finet C."/>
            <person name="Floyd S.K."/>
            <person name="Frommer W.B."/>
            <person name="Fujita T."/>
            <person name="Gramzow L."/>
            <person name="Gutensohn M."/>
            <person name="Harholt J."/>
            <person name="Hattori M."/>
            <person name="Heyl A."/>
            <person name="Hirai T."/>
            <person name="Hiwatashi Y."/>
            <person name="Ishikawa M."/>
            <person name="Iwata M."/>
            <person name="Karol K.G."/>
            <person name="Koehler B."/>
            <person name="Kolukisaoglu U."/>
            <person name="Kubo M."/>
            <person name="Kurata T."/>
            <person name="Lalonde S."/>
            <person name="Li K."/>
            <person name="Li Y."/>
            <person name="Litt A."/>
            <person name="Lyons E."/>
            <person name="Manning G."/>
            <person name="Maruyama T."/>
            <person name="Michael T.P."/>
            <person name="Mikami K."/>
            <person name="Miyazaki S."/>
            <person name="Morinaga S."/>
            <person name="Murata T."/>
            <person name="Mueller-Roeber B."/>
            <person name="Nelson D.R."/>
            <person name="Obara M."/>
            <person name="Oguri Y."/>
            <person name="Olmstead R.G."/>
            <person name="Onodera N."/>
            <person name="Petersen B.L."/>
            <person name="Pils B."/>
            <person name="Prigge M."/>
            <person name="Rensing S.A."/>
            <person name="Riano-Pachon D.M."/>
            <person name="Roberts A.W."/>
            <person name="Sato Y."/>
            <person name="Scheller H.V."/>
            <person name="Schulz B."/>
            <person name="Schulz C."/>
            <person name="Shakirov E.V."/>
            <person name="Shibagaki N."/>
            <person name="Shinohara N."/>
            <person name="Shippen D.E."/>
            <person name="Soerensen I."/>
            <person name="Sotooka R."/>
            <person name="Sugimoto N."/>
            <person name="Sugita M."/>
            <person name="Sumikawa N."/>
            <person name="Tanurdzic M."/>
            <person name="Theissen G."/>
            <person name="Ulvskov P."/>
            <person name="Wakazuki S."/>
            <person name="Weng J.K."/>
            <person name="Willats W.W."/>
            <person name="Wipf D."/>
            <person name="Wolf P.G."/>
            <person name="Yang L."/>
            <person name="Zimmer A.D."/>
            <person name="Zhu Q."/>
            <person name="Mitros T."/>
            <person name="Hellsten U."/>
            <person name="Loque D."/>
            <person name="Otillar R."/>
            <person name="Salamov A."/>
            <person name="Schmutz J."/>
            <person name="Shapiro H."/>
            <person name="Lindquist E."/>
            <person name="Lucas S."/>
            <person name="Rokhsar D."/>
            <person name="Grigoriev I.V."/>
        </authorList>
    </citation>
    <scope>NUCLEOTIDE SEQUENCE [LARGE SCALE GENOMIC DNA]</scope>
</reference>
<protein>
    <recommendedName>
        <fullName evidence="6">Protein kinase domain-containing protein</fullName>
    </recommendedName>
</protein>
<dbReference type="GO" id="GO:0005524">
    <property type="term" value="F:ATP binding"/>
    <property type="evidence" value="ECO:0007669"/>
    <property type="project" value="InterPro"/>
</dbReference>
<dbReference type="GO" id="GO:0004672">
    <property type="term" value="F:protein kinase activity"/>
    <property type="evidence" value="ECO:0007669"/>
    <property type="project" value="InterPro"/>
</dbReference>
<dbReference type="PANTHER" id="PTHR47974">
    <property type="entry name" value="OS07G0415500 PROTEIN"/>
    <property type="match status" value="1"/>
</dbReference>
<evidence type="ECO:0000256" key="1">
    <source>
        <dbReference type="ARBA" id="ARBA00004167"/>
    </source>
</evidence>
<dbReference type="InterPro" id="IPR000719">
    <property type="entry name" value="Prot_kinase_dom"/>
</dbReference>
<evidence type="ECO:0000313" key="9">
    <source>
        <dbReference type="Proteomes" id="UP000001514"/>
    </source>
</evidence>
<dbReference type="OMA" id="EMICCRQ"/>
<sequence length="200" mass="22396">MHLDIKPQNILLDEQFVAKIADFGTSKLMASREISQETTNVRGTPGYLAPEWLLHSVATKKCDVYSYGMVLLEIIAGRRNLMSSCEDEDLAWYFPALAVKKASQGMIREIYDRRIAGEVEEKEGERIARVALWCIQENPAMRPSMESVVKMLEGLEEVLDPPLEFHFALQSSGIISISTIANSLAFEDDLNLKSIDSGKV</sequence>
<evidence type="ECO:0000313" key="8">
    <source>
        <dbReference type="EMBL" id="EFJ36217.1"/>
    </source>
</evidence>
<organism evidence="9">
    <name type="scientific">Selaginella moellendorffii</name>
    <name type="common">Spikemoss</name>
    <dbReference type="NCBI Taxonomy" id="88036"/>
    <lineage>
        <taxon>Eukaryota</taxon>
        <taxon>Viridiplantae</taxon>
        <taxon>Streptophyta</taxon>
        <taxon>Embryophyta</taxon>
        <taxon>Tracheophyta</taxon>
        <taxon>Lycopodiopsida</taxon>
        <taxon>Selaginellales</taxon>
        <taxon>Selaginellaceae</taxon>
        <taxon>Selaginella</taxon>
    </lineage>
</organism>
<keyword evidence="2" id="KW-0812">Transmembrane</keyword>
<dbReference type="Gene3D" id="1.10.510.10">
    <property type="entry name" value="Transferase(Phosphotransferase) domain 1"/>
    <property type="match status" value="1"/>
</dbReference>
<dbReference type="EMBL" id="GL377567">
    <property type="protein sequence ID" value="EFJ36002.1"/>
    <property type="molecule type" value="Genomic_DNA"/>
</dbReference>
<dbReference type="KEGG" id="smo:SELMODRAFT_77976"/>
<dbReference type="Proteomes" id="UP000001514">
    <property type="component" value="Unassembled WGS sequence"/>
</dbReference>
<evidence type="ECO:0000256" key="2">
    <source>
        <dbReference type="ARBA" id="ARBA00022692"/>
    </source>
</evidence>
<keyword evidence="9" id="KW-1185">Reference proteome</keyword>
<proteinExistence type="predicted"/>
<dbReference type="AlphaFoldDB" id="D8QU14"/>
<evidence type="ECO:0000256" key="4">
    <source>
        <dbReference type="ARBA" id="ARBA00022989"/>
    </source>
</evidence>
<evidence type="ECO:0000313" key="7">
    <source>
        <dbReference type="EMBL" id="EFJ36002.1"/>
    </source>
</evidence>
<gene>
    <name evidence="8" type="ORF">SELMODRAFT_77976</name>
    <name evidence="7" type="ORF">SELMODRAFT_78391</name>
</gene>
<dbReference type="Gramene" id="EFJ36217">
    <property type="protein sequence ID" value="EFJ36217"/>
    <property type="gene ID" value="SELMODRAFT_77976"/>
</dbReference>
<comment type="subcellular location">
    <subcellularLocation>
        <location evidence="1">Membrane</location>
        <topology evidence="1">Single-pass membrane protein</topology>
    </subcellularLocation>
</comment>
<dbReference type="InterPro" id="IPR011009">
    <property type="entry name" value="Kinase-like_dom_sf"/>
</dbReference>
<dbReference type="GO" id="GO:0016020">
    <property type="term" value="C:membrane"/>
    <property type="evidence" value="ECO:0007669"/>
    <property type="project" value="UniProtKB-SubCell"/>
</dbReference>
<keyword evidence="5" id="KW-0472">Membrane</keyword>